<evidence type="ECO:0000313" key="2">
    <source>
        <dbReference type="Proteomes" id="UP000241769"/>
    </source>
</evidence>
<dbReference type="EMBL" id="MDYQ01000184">
    <property type="protein sequence ID" value="PRP79421.1"/>
    <property type="molecule type" value="Genomic_DNA"/>
</dbReference>
<keyword evidence="2" id="KW-1185">Reference proteome</keyword>
<protein>
    <submittedName>
        <fullName evidence="1">Uncharacterized protein</fullName>
    </submittedName>
</protein>
<organism evidence="1 2">
    <name type="scientific">Planoprotostelium fungivorum</name>
    <dbReference type="NCBI Taxonomy" id="1890364"/>
    <lineage>
        <taxon>Eukaryota</taxon>
        <taxon>Amoebozoa</taxon>
        <taxon>Evosea</taxon>
        <taxon>Variosea</taxon>
        <taxon>Cavosteliida</taxon>
        <taxon>Cavosteliaceae</taxon>
        <taxon>Planoprotostelium</taxon>
    </lineage>
</organism>
<reference evidence="1 2" key="1">
    <citation type="journal article" date="2018" name="Genome Biol. Evol.">
        <title>Multiple Roots of Fruiting Body Formation in Amoebozoa.</title>
        <authorList>
            <person name="Hillmann F."/>
            <person name="Forbes G."/>
            <person name="Novohradska S."/>
            <person name="Ferling I."/>
            <person name="Riege K."/>
            <person name="Groth M."/>
            <person name="Westermann M."/>
            <person name="Marz M."/>
            <person name="Spaller T."/>
            <person name="Winckler T."/>
            <person name="Schaap P."/>
            <person name="Glockner G."/>
        </authorList>
    </citation>
    <scope>NUCLEOTIDE SEQUENCE [LARGE SCALE GENOMIC DNA]</scope>
    <source>
        <strain evidence="1 2">Jena</strain>
    </source>
</reference>
<proteinExistence type="predicted"/>
<dbReference type="STRING" id="1890364.A0A2P6N642"/>
<comment type="caution">
    <text evidence="1">The sequence shown here is derived from an EMBL/GenBank/DDBJ whole genome shotgun (WGS) entry which is preliminary data.</text>
</comment>
<sequence length="207" mass="23608">MQDTSFITGPPIQLVMQWIDELWAQECSPLSSDSQEENDEVIVEELLPFEQQQDFQLLEPLKTRQRKSYEGESRFLSPRPVIALHPSSPLNNRLKYCTVSVRLLDIHGSPLHCHEQTHLYGPYGKETLLSIPHGRTPPISVKIGGKCDLRALRLGFNIEYETEDGYCGRAHLTSNEVHLARKQCPNKRGASSHVSRVNKLHRNVKCE</sequence>
<evidence type="ECO:0000313" key="1">
    <source>
        <dbReference type="EMBL" id="PRP79421.1"/>
    </source>
</evidence>
<dbReference type="AlphaFoldDB" id="A0A2P6N642"/>
<gene>
    <name evidence="1" type="ORF">PROFUN_08182</name>
</gene>
<accession>A0A2P6N642</accession>
<dbReference type="Proteomes" id="UP000241769">
    <property type="component" value="Unassembled WGS sequence"/>
</dbReference>
<dbReference type="InParanoid" id="A0A2P6N642"/>
<name>A0A2P6N642_9EUKA</name>